<dbReference type="AlphaFoldDB" id="A0A4R9LZV6"/>
<evidence type="ECO:0000313" key="2">
    <source>
        <dbReference type="Proteomes" id="UP000298058"/>
    </source>
</evidence>
<sequence>MKVYLSSGVLFSLLTNPKKKNISEVLEEYVQNQDKLYTSVYSMLNVFSSLPSHKNTKNRIILHLIEEITEEILPLQKQSLEVLTSNESTEGFSIAGMEISISLLEGMDEVLFWEEGDISLPKKKTGLSLRNLFREMN</sequence>
<evidence type="ECO:0000313" key="1">
    <source>
        <dbReference type="EMBL" id="TGN17680.1"/>
    </source>
</evidence>
<comment type="caution">
    <text evidence="1">The sequence shown here is derived from an EMBL/GenBank/DDBJ whole genome shotgun (WGS) entry which is preliminary data.</text>
</comment>
<protein>
    <submittedName>
        <fullName evidence="1">Uncharacterized protein</fullName>
    </submittedName>
</protein>
<name>A0A4R9LZV6_9LEPT</name>
<gene>
    <name evidence="1" type="ORF">EHS15_16795</name>
</gene>
<dbReference type="RefSeq" id="WP_135761737.1">
    <property type="nucleotide sequence ID" value="NZ_RQHW01000065.1"/>
</dbReference>
<reference evidence="1" key="1">
    <citation type="journal article" date="2019" name="PLoS Negl. Trop. Dis.">
        <title>Revisiting the worldwide diversity of Leptospira species in the environment.</title>
        <authorList>
            <person name="Vincent A.T."/>
            <person name="Schiettekatte O."/>
            <person name="Bourhy P."/>
            <person name="Veyrier F.J."/>
            <person name="Picardeau M."/>
        </authorList>
    </citation>
    <scope>NUCLEOTIDE SEQUENCE [LARGE SCALE GENOMIC DNA]</scope>
    <source>
        <strain evidence="1">201300427</strain>
    </source>
</reference>
<proteinExistence type="predicted"/>
<accession>A0A4R9LZV6</accession>
<dbReference type="EMBL" id="RQHW01000065">
    <property type="protein sequence ID" value="TGN17680.1"/>
    <property type="molecule type" value="Genomic_DNA"/>
</dbReference>
<keyword evidence="2" id="KW-1185">Reference proteome</keyword>
<organism evidence="1 2">
    <name type="scientific">Leptospira idonii</name>
    <dbReference type="NCBI Taxonomy" id="1193500"/>
    <lineage>
        <taxon>Bacteria</taxon>
        <taxon>Pseudomonadati</taxon>
        <taxon>Spirochaetota</taxon>
        <taxon>Spirochaetia</taxon>
        <taxon>Leptospirales</taxon>
        <taxon>Leptospiraceae</taxon>
        <taxon>Leptospira</taxon>
    </lineage>
</organism>
<dbReference type="Proteomes" id="UP000298058">
    <property type="component" value="Unassembled WGS sequence"/>
</dbReference>
<dbReference type="OrthoDB" id="329237at2"/>